<evidence type="ECO:0000313" key="2">
    <source>
        <dbReference type="EMBL" id="RKD95756.1"/>
    </source>
</evidence>
<keyword evidence="1" id="KW-0812">Transmembrane</keyword>
<evidence type="ECO:0000313" key="3">
    <source>
        <dbReference type="Proteomes" id="UP000283805"/>
    </source>
</evidence>
<keyword evidence="1" id="KW-1133">Transmembrane helix</keyword>
<reference evidence="2 3" key="1">
    <citation type="submission" date="2018-09" db="EMBL/GenBank/DDBJ databases">
        <title>Genomic Encyclopedia of Archaeal and Bacterial Type Strains, Phase II (KMG-II): from individual species to whole genera.</title>
        <authorList>
            <person name="Goeker M."/>
        </authorList>
    </citation>
    <scope>NUCLEOTIDE SEQUENCE [LARGE SCALE GENOMIC DNA]</scope>
    <source>
        <strain evidence="2 3">DSM 13151</strain>
    </source>
</reference>
<protein>
    <submittedName>
        <fullName evidence="2">Uncharacterized protein</fullName>
    </submittedName>
</protein>
<sequence length="68" mass="7195">MTVHLGSVVSALGFWVGALFPIAYLPVFVAGIDSLGRLSLFLGLVAINVLALVVGHDYPASRTNERRG</sequence>
<dbReference type="Proteomes" id="UP000283805">
    <property type="component" value="Unassembled WGS sequence"/>
</dbReference>
<comment type="caution">
    <text evidence="2">The sequence shown here is derived from an EMBL/GenBank/DDBJ whole genome shotgun (WGS) entry which is preliminary data.</text>
</comment>
<evidence type="ECO:0000256" key="1">
    <source>
        <dbReference type="SAM" id="Phobius"/>
    </source>
</evidence>
<keyword evidence="3" id="KW-1185">Reference proteome</keyword>
<dbReference type="Pfam" id="PF26071">
    <property type="entry name" value="DUF8028"/>
    <property type="match status" value="1"/>
</dbReference>
<keyword evidence="1" id="KW-0472">Membrane</keyword>
<dbReference type="AlphaFoldDB" id="A0A419WK19"/>
<feature type="transmembrane region" description="Helical" evidence="1">
    <location>
        <begin position="38"/>
        <end position="58"/>
    </location>
</feature>
<dbReference type="InterPro" id="IPR058341">
    <property type="entry name" value="DUF8028"/>
</dbReference>
<proteinExistence type="predicted"/>
<feature type="transmembrane region" description="Helical" evidence="1">
    <location>
        <begin position="12"/>
        <end position="32"/>
    </location>
</feature>
<dbReference type="EMBL" id="RAPO01000002">
    <property type="protein sequence ID" value="RKD95756.1"/>
    <property type="molecule type" value="Genomic_DNA"/>
</dbReference>
<accession>A0A419WK19</accession>
<organism evidence="2 3">
    <name type="scientific">Halopiger aswanensis</name>
    <dbReference type="NCBI Taxonomy" id="148449"/>
    <lineage>
        <taxon>Archaea</taxon>
        <taxon>Methanobacteriati</taxon>
        <taxon>Methanobacteriota</taxon>
        <taxon>Stenosarchaea group</taxon>
        <taxon>Halobacteria</taxon>
        <taxon>Halobacteriales</taxon>
        <taxon>Natrialbaceae</taxon>
        <taxon>Halopiger</taxon>
    </lineage>
</organism>
<gene>
    <name evidence="2" type="ORF">ATJ93_2618</name>
</gene>
<name>A0A419WK19_9EURY</name>